<dbReference type="Pfam" id="PF01594">
    <property type="entry name" value="AI-2E_transport"/>
    <property type="match status" value="1"/>
</dbReference>
<evidence type="ECO:0000256" key="2">
    <source>
        <dbReference type="ARBA" id="ARBA00009773"/>
    </source>
</evidence>
<feature type="transmembrane region" description="Helical" evidence="6">
    <location>
        <begin position="62"/>
        <end position="88"/>
    </location>
</feature>
<dbReference type="PANTHER" id="PTHR21716:SF64">
    <property type="entry name" value="AI-2 TRANSPORT PROTEIN TQSA"/>
    <property type="match status" value="1"/>
</dbReference>
<accession>A0A485M5X3</accession>
<dbReference type="AlphaFoldDB" id="A0A485M5X3"/>
<dbReference type="GO" id="GO:0055085">
    <property type="term" value="P:transmembrane transport"/>
    <property type="evidence" value="ECO:0007669"/>
    <property type="project" value="TreeGrafter"/>
</dbReference>
<dbReference type="EMBL" id="CAADRM010000131">
    <property type="protein sequence ID" value="VFU17276.1"/>
    <property type="molecule type" value="Genomic_DNA"/>
</dbReference>
<keyword evidence="5 6" id="KW-0472">Membrane</keyword>
<evidence type="ECO:0000256" key="1">
    <source>
        <dbReference type="ARBA" id="ARBA00004141"/>
    </source>
</evidence>
<dbReference type="GO" id="GO:0016020">
    <property type="term" value="C:membrane"/>
    <property type="evidence" value="ECO:0007669"/>
    <property type="project" value="UniProtKB-SubCell"/>
</dbReference>
<organism evidence="7">
    <name type="scientific">anaerobic digester metagenome</name>
    <dbReference type="NCBI Taxonomy" id="1263854"/>
    <lineage>
        <taxon>unclassified sequences</taxon>
        <taxon>metagenomes</taxon>
        <taxon>ecological metagenomes</taxon>
    </lineage>
</organism>
<evidence type="ECO:0000256" key="3">
    <source>
        <dbReference type="ARBA" id="ARBA00022692"/>
    </source>
</evidence>
<evidence type="ECO:0000256" key="6">
    <source>
        <dbReference type="SAM" id="Phobius"/>
    </source>
</evidence>
<feature type="transmembrane region" description="Helical" evidence="6">
    <location>
        <begin position="290"/>
        <end position="317"/>
    </location>
</feature>
<dbReference type="InterPro" id="IPR002549">
    <property type="entry name" value="AI-2E-like"/>
</dbReference>
<evidence type="ECO:0000256" key="5">
    <source>
        <dbReference type="ARBA" id="ARBA00023136"/>
    </source>
</evidence>
<protein>
    <recommendedName>
        <fullName evidence="8">AI-2 transport protein TqsA</fullName>
    </recommendedName>
</protein>
<feature type="transmembrane region" description="Helical" evidence="6">
    <location>
        <begin position="195"/>
        <end position="218"/>
    </location>
</feature>
<evidence type="ECO:0000313" key="7">
    <source>
        <dbReference type="EMBL" id="VFU17276.1"/>
    </source>
</evidence>
<gene>
    <name evidence="7" type="ORF">SCFA_650003</name>
</gene>
<comment type="similarity">
    <text evidence="2">Belongs to the autoinducer-2 exporter (AI-2E) (TC 2.A.86) family.</text>
</comment>
<sequence>MSASQAESQMMQILIGGACLVIIVAGMRAMAHVLNIVFLAWLLAYAILPLPNWMMRHRVPEALAVLGTLLIVIFGGIALAVVMSYSIVGLGQRLPTYETNLTDTYSALVNYLAARDIDLAQVRPLEWLTPSRVIGYARMILGQIGNLLGNTLLLVLLVAILLFEFLEEDKRLLESRAEKRPIISIFQAASSDVQAYVAVTSTTGAVQALTNIILYLALGIDFALTWGILFFFMNFIPIIGGFIAIVPPVALGFLESGVMTAVAVLVLFTINNLLWDNVLKPRFMVKVLDIPFLLIILSIIFWSWVLGSVGTILAVPLTMVVRNLYYRDITGPSKEG</sequence>
<keyword evidence="4 6" id="KW-1133">Transmembrane helix</keyword>
<comment type="subcellular location">
    <subcellularLocation>
        <location evidence="1">Membrane</location>
        <topology evidence="1">Multi-pass membrane protein</topology>
    </subcellularLocation>
</comment>
<keyword evidence="3 6" id="KW-0812">Transmembrane</keyword>
<name>A0A485M5X3_9ZZZZ</name>
<proteinExistence type="inferred from homology"/>
<feature type="transmembrane region" description="Helical" evidence="6">
    <location>
        <begin position="36"/>
        <end position="55"/>
    </location>
</feature>
<feature type="transmembrane region" description="Helical" evidence="6">
    <location>
        <begin position="147"/>
        <end position="166"/>
    </location>
</feature>
<dbReference type="PANTHER" id="PTHR21716">
    <property type="entry name" value="TRANSMEMBRANE PROTEIN"/>
    <property type="match status" value="1"/>
</dbReference>
<reference evidence="7" key="1">
    <citation type="submission" date="2019-03" db="EMBL/GenBank/DDBJ databases">
        <authorList>
            <person name="Hao L."/>
        </authorList>
    </citation>
    <scope>NUCLEOTIDE SEQUENCE</scope>
</reference>
<feature type="transmembrane region" description="Helical" evidence="6">
    <location>
        <begin position="12"/>
        <end position="30"/>
    </location>
</feature>
<evidence type="ECO:0000256" key="4">
    <source>
        <dbReference type="ARBA" id="ARBA00022989"/>
    </source>
</evidence>
<feature type="transmembrane region" description="Helical" evidence="6">
    <location>
        <begin position="253"/>
        <end position="270"/>
    </location>
</feature>
<evidence type="ECO:0008006" key="8">
    <source>
        <dbReference type="Google" id="ProtNLM"/>
    </source>
</evidence>
<feature type="transmembrane region" description="Helical" evidence="6">
    <location>
        <begin position="224"/>
        <end position="246"/>
    </location>
</feature>